<dbReference type="PANTHER" id="PTHR42790">
    <property type="entry name" value="AMINOTRANSFERASE"/>
    <property type="match status" value="1"/>
</dbReference>
<dbReference type="GO" id="GO:0030170">
    <property type="term" value="F:pyridoxal phosphate binding"/>
    <property type="evidence" value="ECO:0007669"/>
    <property type="project" value="InterPro"/>
</dbReference>
<dbReference type="InterPro" id="IPR015422">
    <property type="entry name" value="PyrdxlP-dep_Trfase_small"/>
</dbReference>
<accession>A0A9Q7EWQ6</accession>
<keyword evidence="4 8" id="KW-0032">Aminotransferase</keyword>
<keyword evidence="6" id="KW-0663">Pyridoxal phosphate</keyword>
<dbReference type="CDD" id="cd00609">
    <property type="entry name" value="AAT_like"/>
    <property type="match status" value="1"/>
</dbReference>
<dbReference type="FunFam" id="3.40.640.10:FF:000053">
    <property type="entry name" value="Aminotransferase, class I"/>
    <property type="match status" value="1"/>
</dbReference>
<dbReference type="SUPFAM" id="SSF53383">
    <property type="entry name" value="PLP-dependent transferases"/>
    <property type="match status" value="1"/>
</dbReference>
<evidence type="ECO:0000313" key="8">
    <source>
        <dbReference type="EMBL" id="QTX33473.1"/>
    </source>
</evidence>
<comment type="cofactor">
    <cofactor evidence="1">
        <name>pyridoxal 5'-phosphate</name>
        <dbReference type="ChEBI" id="CHEBI:597326"/>
    </cofactor>
</comment>
<dbReference type="PANTHER" id="PTHR42790:SF19">
    <property type="entry name" value="KYNURENINE_ALPHA-AMINOADIPATE AMINOTRANSFERASE, MITOCHONDRIAL"/>
    <property type="match status" value="1"/>
</dbReference>
<comment type="similarity">
    <text evidence="2">Belongs to the class-I pyridoxal-phosphate-dependent aminotransferase family.</text>
</comment>
<evidence type="ECO:0000256" key="3">
    <source>
        <dbReference type="ARBA" id="ARBA00011738"/>
    </source>
</evidence>
<protein>
    <submittedName>
        <fullName evidence="8">PLP-dependent aminotransferase family protein</fullName>
    </submittedName>
</protein>
<dbReference type="Pfam" id="PF00155">
    <property type="entry name" value="Aminotran_1_2"/>
    <property type="match status" value="1"/>
</dbReference>
<keyword evidence="9" id="KW-1185">Reference proteome</keyword>
<evidence type="ECO:0000256" key="2">
    <source>
        <dbReference type="ARBA" id="ARBA00007441"/>
    </source>
</evidence>
<dbReference type="InterPro" id="IPR004839">
    <property type="entry name" value="Aminotransferase_I/II_large"/>
</dbReference>
<dbReference type="InterPro" id="IPR015421">
    <property type="entry name" value="PyrdxlP-dep_Trfase_major"/>
</dbReference>
<gene>
    <name evidence="8" type="ORF">KAR29_06290</name>
</gene>
<dbReference type="Proteomes" id="UP000671879">
    <property type="component" value="Chromosome"/>
</dbReference>
<dbReference type="GO" id="GO:0008483">
    <property type="term" value="F:transaminase activity"/>
    <property type="evidence" value="ECO:0007669"/>
    <property type="project" value="UniProtKB-KW"/>
</dbReference>
<dbReference type="InterPro" id="IPR015424">
    <property type="entry name" value="PyrdxlP-dep_Trfase"/>
</dbReference>
<name>A0A9Q7EWQ6_9BACT</name>
<evidence type="ECO:0000256" key="6">
    <source>
        <dbReference type="ARBA" id="ARBA00022898"/>
    </source>
</evidence>
<dbReference type="AlphaFoldDB" id="A0A9Q7EWQ6"/>
<dbReference type="Gene3D" id="3.90.1150.10">
    <property type="entry name" value="Aspartate Aminotransferase, domain 1"/>
    <property type="match status" value="1"/>
</dbReference>
<dbReference type="InterPro" id="IPR050859">
    <property type="entry name" value="Class-I_PLP-dep_aminotransf"/>
</dbReference>
<comment type="subunit">
    <text evidence="3">Homodimer.</text>
</comment>
<feature type="domain" description="Aminotransferase class I/classII large" evidence="7">
    <location>
        <begin position="53"/>
        <end position="393"/>
    </location>
</feature>
<dbReference type="EMBL" id="CP072943">
    <property type="protein sequence ID" value="QTX33473.1"/>
    <property type="molecule type" value="Genomic_DNA"/>
</dbReference>
<sequence>MSQFWEALFSQTAGAIKPSPIREMLHLIRQPGMISFAGGMPDPAIFPVEQFNEASSILRSSGRDVLQYGTTEGYGPLKEFLATWTAPRMGRVLKAEELLITSGSTQVVDLLNWALVDRGDVILVEEPSFMGSTLNMHNHGARFETLDCDGEGMIVEALPAKIEALRARGETIKYIYTITNFHNPLGCTLSLQRRRALLDVAYRYGVPILEDDPYGYVRFDGDHLPTLFSLDDRGMVLYAASFSKILAPGTRIGWCAGPAELIRKMTVFKQGVDVCTSVVAQALVYEYCRLGHLDAFLPKIIAHYTKKRNAMEEAFRRHLPLDEVRWVTPQGGFFYWLETPNIAATDLFDASIEKKVAFVPGHTFYVGQGGIHNGRFCFTFASSEEIDEGASRLGQAMRERLS</sequence>
<proteinExistence type="inferred from homology"/>
<evidence type="ECO:0000256" key="5">
    <source>
        <dbReference type="ARBA" id="ARBA00022679"/>
    </source>
</evidence>
<keyword evidence="5" id="KW-0808">Transferase</keyword>
<evidence type="ECO:0000313" key="9">
    <source>
        <dbReference type="Proteomes" id="UP000671879"/>
    </source>
</evidence>
<reference evidence="9" key="1">
    <citation type="submission" date="2021-04" db="EMBL/GenBank/DDBJ databases">
        <title>A novel Synergistetes isolate from a pyrite-forming mixed culture.</title>
        <authorList>
            <person name="Bunk B."/>
            <person name="Sproer C."/>
            <person name="Spring S."/>
            <person name="Pester M."/>
        </authorList>
    </citation>
    <scope>NUCLEOTIDE SEQUENCE [LARGE SCALE GENOMIC DNA]</scope>
    <source>
        <strain evidence="9">J.5.4.2-T.3.5.2</strain>
    </source>
</reference>
<organism evidence="8 9">
    <name type="scientific">Aminithiophilus ramosus</name>
    <dbReference type="NCBI Taxonomy" id="3029084"/>
    <lineage>
        <taxon>Bacteria</taxon>
        <taxon>Thermotogati</taxon>
        <taxon>Synergistota</taxon>
        <taxon>Synergistia</taxon>
        <taxon>Synergistales</taxon>
        <taxon>Aminithiophilaceae</taxon>
        <taxon>Aminithiophilus</taxon>
    </lineage>
</organism>
<evidence type="ECO:0000259" key="7">
    <source>
        <dbReference type="Pfam" id="PF00155"/>
    </source>
</evidence>
<dbReference type="RefSeq" id="WP_274374762.1">
    <property type="nucleotide sequence ID" value="NZ_CP072943.1"/>
</dbReference>
<dbReference type="GO" id="GO:1901605">
    <property type="term" value="P:alpha-amino acid metabolic process"/>
    <property type="evidence" value="ECO:0007669"/>
    <property type="project" value="TreeGrafter"/>
</dbReference>
<evidence type="ECO:0000256" key="1">
    <source>
        <dbReference type="ARBA" id="ARBA00001933"/>
    </source>
</evidence>
<evidence type="ECO:0000256" key="4">
    <source>
        <dbReference type="ARBA" id="ARBA00022576"/>
    </source>
</evidence>
<dbReference type="KEGG" id="aram:KAR29_06290"/>
<dbReference type="Gene3D" id="3.40.640.10">
    <property type="entry name" value="Type I PLP-dependent aspartate aminotransferase-like (Major domain)"/>
    <property type="match status" value="1"/>
</dbReference>